<reference evidence="14" key="1">
    <citation type="submission" date="2017-02" db="UniProtKB">
        <authorList>
            <consortium name="WormBaseParasite"/>
        </authorList>
    </citation>
    <scope>IDENTIFICATION</scope>
</reference>
<evidence type="ECO:0000313" key="13">
    <source>
        <dbReference type="Proteomes" id="UP000274504"/>
    </source>
</evidence>
<dbReference type="PANTHER" id="PTHR43294:SF13">
    <property type="entry name" value="SODIUM_POTASSIUM-TRANSPORTING ATPASE SUBUNIT ALPHA"/>
    <property type="match status" value="1"/>
</dbReference>
<keyword evidence="2" id="KW-1003">Cell membrane</keyword>
<dbReference type="AlphaFoldDB" id="A0A0R3SL29"/>
<keyword evidence="7 10" id="KW-0472">Membrane</keyword>
<dbReference type="Gene3D" id="1.20.1110.10">
    <property type="entry name" value="Calcium-transporting ATPase, transmembrane domain"/>
    <property type="match status" value="1"/>
</dbReference>
<dbReference type="GO" id="GO:1990573">
    <property type="term" value="P:potassium ion import across plasma membrane"/>
    <property type="evidence" value="ECO:0007669"/>
    <property type="project" value="TreeGrafter"/>
</dbReference>
<dbReference type="GO" id="GO:0005886">
    <property type="term" value="C:plasma membrane"/>
    <property type="evidence" value="ECO:0007669"/>
    <property type="project" value="UniProtKB-SubCell"/>
</dbReference>
<evidence type="ECO:0000256" key="2">
    <source>
        <dbReference type="ARBA" id="ARBA00022475"/>
    </source>
</evidence>
<dbReference type="GO" id="GO:0036376">
    <property type="term" value="P:sodium ion export across plasma membrane"/>
    <property type="evidence" value="ECO:0007669"/>
    <property type="project" value="TreeGrafter"/>
</dbReference>
<evidence type="ECO:0000256" key="10">
    <source>
        <dbReference type="SAM" id="Phobius"/>
    </source>
</evidence>
<dbReference type="Pfam" id="PF13246">
    <property type="entry name" value="Cation_ATPase"/>
    <property type="match status" value="1"/>
</dbReference>
<evidence type="ECO:0000256" key="3">
    <source>
        <dbReference type="ARBA" id="ARBA00022607"/>
    </source>
</evidence>
<evidence type="ECO:0000313" key="12">
    <source>
        <dbReference type="EMBL" id="VDL57960.1"/>
    </source>
</evidence>
<keyword evidence="3" id="KW-0630">Potassium</keyword>
<dbReference type="InterPro" id="IPR023214">
    <property type="entry name" value="HAD_sf"/>
</dbReference>
<dbReference type="GO" id="GO:0005391">
    <property type="term" value="F:P-type sodium:potassium-exchanging transporter activity"/>
    <property type="evidence" value="ECO:0007669"/>
    <property type="project" value="UniProtKB-EC"/>
</dbReference>
<dbReference type="Gene3D" id="3.40.50.1000">
    <property type="entry name" value="HAD superfamily/HAD-like"/>
    <property type="match status" value="1"/>
</dbReference>
<keyword evidence="3" id="KW-0740">Sodium/potassium transport</keyword>
<evidence type="ECO:0000256" key="6">
    <source>
        <dbReference type="ARBA" id="ARBA00023053"/>
    </source>
</evidence>
<accession>A0A0R3SL29</accession>
<name>A0A0R3SL29_HYMDI</name>
<dbReference type="GO" id="GO:1902600">
    <property type="term" value="P:proton transmembrane transport"/>
    <property type="evidence" value="ECO:0007669"/>
    <property type="project" value="TreeGrafter"/>
</dbReference>
<dbReference type="InterPro" id="IPR001757">
    <property type="entry name" value="P_typ_ATPase"/>
</dbReference>
<keyword evidence="8" id="KW-0739">Sodium transport</keyword>
<dbReference type="SUPFAM" id="SSF81665">
    <property type="entry name" value="Calcium ATPase, transmembrane domain M"/>
    <property type="match status" value="1"/>
</dbReference>
<evidence type="ECO:0000256" key="5">
    <source>
        <dbReference type="ARBA" id="ARBA00022989"/>
    </source>
</evidence>
<dbReference type="SUPFAM" id="SSF81653">
    <property type="entry name" value="Calcium ATPase, transduction domain A"/>
    <property type="match status" value="1"/>
</dbReference>
<dbReference type="EC" id="7.2.2.13" evidence="9"/>
<keyword evidence="5 10" id="KW-1133">Transmembrane helix</keyword>
<evidence type="ECO:0000256" key="1">
    <source>
        <dbReference type="ARBA" id="ARBA00004651"/>
    </source>
</evidence>
<dbReference type="InterPro" id="IPR023299">
    <property type="entry name" value="ATPase_P-typ_cyto_dom_N"/>
</dbReference>
<dbReference type="Gene3D" id="2.70.150.10">
    <property type="entry name" value="Calcium-transporting ATPase, cytoplasmic transduction domain A"/>
    <property type="match status" value="1"/>
</dbReference>
<proteinExistence type="predicted"/>
<dbReference type="InterPro" id="IPR023298">
    <property type="entry name" value="ATPase_P-typ_TM_dom_sf"/>
</dbReference>
<organism evidence="14">
    <name type="scientific">Hymenolepis diminuta</name>
    <name type="common">Rat tapeworm</name>
    <dbReference type="NCBI Taxonomy" id="6216"/>
    <lineage>
        <taxon>Eukaryota</taxon>
        <taxon>Metazoa</taxon>
        <taxon>Spiralia</taxon>
        <taxon>Lophotrochozoa</taxon>
        <taxon>Platyhelminthes</taxon>
        <taxon>Cestoda</taxon>
        <taxon>Eucestoda</taxon>
        <taxon>Cyclophyllidea</taxon>
        <taxon>Hymenolepididae</taxon>
        <taxon>Hymenolepis</taxon>
    </lineage>
</organism>
<dbReference type="PANTHER" id="PTHR43294">
    <property type="entry name" value="SODIUM/POTASSIUM-TRANSPORTING ATPASE SUBUNIT ALPHA"/>
    <property type="match status" value="1"/>
</dbReference>
<keyword evidence="4 10" id="KW-0812">Transmembrane</keyword>
<dbReference type="FunFam" id="1.20.1110.10:FF:000095">
    <property type="entry name" value="Sodium/potassium-transporting ATPase subunit alpha-1"/>
    <property type="match status" value="1"/>
</dbReference>
<dbReference type="Proteomes" id="UP000274504">
    <property type="component" value="Unassembled WGS sequence"/>
</dbReference>
<dbReference type="EMBL" id="UYSG01003127">
    <property type="protein sequence ID" value="VDL57960.1"/>
    <property type="molecule type" value="Genomic_DNA"/>
</dbReference>
<protein>
    <recommendedName>
        <fullName evidence="9">Na(+)/K(+)-exchanging ATPase</fullName>
        <ecNumber evidence="9">7.2.2.13</ecNumber>
    </recommendedName>
</protein>
<dbReference type="InterPro" id="IPR059000">
    <property type="entry name" value="ATPase_P-type_domA"/>
</dbReference>
<dbReference type="GO" id="GO:0006883">
    <property type="term" value="P:intracellular sodium ion homeostasis"/>
    <property type="evidence" value="ECO:0007669"/>
    <property type="project" value="TreeGrafter"/>
</dbReference>
<dbReference type="FunFam" id="3.40.1110.10:FF:000001">
    <property type="entry name" value="Sodium/potassium-transporting ATPase subunit alpha"/>
    <property type="match status" value="1"/>
</dbReference>
<dbReference type="STRING" id="6216.A0A0R3SL29"/>
<dbReference type="Gene3D" id="3.40.1110.10">
    <property type="entry name" value="Calcium-transporting ATPase, cytoplasmic domain N"/>
    <property type="match status" value="1"/>
</dbReference>
<reference evidence="12 13" key="2">
    <citation type="submission" date="2018-11" db="EMBL/GenBank/DDBJ databases">
        <authorList>
            <consortium name="Pathogen Informatics"/>
        </authorList>
    </citation>
    <scope>NUCLEOTIDE SEQUENCE [LARGE SCALE GENOMIC DNA]</scope>
</reference>
<dbReference type="GO" id="GO:0016887">
    <property type="term" value="F:ATP hydrolysis activity"/>
    <property type="evidence" value="ECO:0007669"/>
    <property type="project" value="InterPro"/>
</dbReference>
<evidence type="ECO:0000256" key="7">
    <source>
        <dbReference type="ARBA" id="ARBA00023136"/>
    </source>
</evidence>
<keyword evidence="3" id="KW-0633">Potassium transport</keyword>
<evidence type="ECO:0000256" key="9">
    <source>
        <dbReference type="ARBA" id="ARBA00039096"/>
    </source>
</evidence>
<dbReference type="GO" id="GO:0005524">
    <property type="term" value="F:ATP binding"/>
    <property type="evidence" value="ECO:0007669"/>
    <property type="project" value="InterPro"/>
</dbReference>
<dbReference type="OrthoDB" id="6252591at2759"/>
<sequence>MLWRKTLPDRKRGSKKNDFAVNTPFFACDYRLGRQWTAVVITKWHGSMIYDVEVGKDSSNMNETSSPGRSVLEDLPVICLGREMLEEMIIIFPVPNISSMSKNVDNSCLTGESEAQTRTAEYTNENPLETKNLAFFSTNAVEGTCRGVVVATGDRTVMGRIANLASGLEMGSTPIAREIAHFIHIITGVAVFLGVTFFIIAFILGYAWLEAVIFLIGIIVANVPEGLLATVTVCLTLTAKRMASKNCLVKNLEAVETLGSTSTICSDKTGTLTQNRMTVAHLWFDNTIYEADTSDDQSTANYNRDSPTLRALFRIAMLCNRAEFKPGEEAKPVLKRECNGDASESALLKCVELANGGVTEFRAANPKIAEIPFNSTNKYQVSIHTTNDGDDRYLVVMKGAPERILDRCSTVLVDGKEIHMDDQWRENFNNAYLELGGIGERVLGFCDLRLPADQFPRSVSIFHRQFNAHFFRKLW</sequence>
<evidence type="ECO:0000256" key="4">
    <source>
        <dbReference type="ARBA" id="ARBA00022692"/>
    </source>
</evidence>
<dbReference type="SUPFAM" id="SSF81660">
    <property type="entry name" value="Metal cation-transporting ATPase, ATP-binding domain N"/>
    <property type="match status" value="1"/>
</dbReference>
<feature type="transmembrane region" description="Helical" evidence="10">
    <location>
        <begin position="182"/>
        <end position="206"/>
    </location>
</feature>
<dbReference type="PRINTS" id="PR00119">
    <property type="entry name" value="CATATPASE"/>
</dbReference>
<dbReference type="InterPro" id="IPR008250">
    <property type="entry name" value="ATPase_P-typ_transduc_dom_A_sf"/>
</dbReference>
<feature type="transmembrane region" description="Helical" evidence="10">
    <location>
        <begin position="212"/>
        <end position="235"/>
    </location>
</feature>
<dbReference type="GO" id="GO:0030007">
    <property type="term" value="P:intracellular potassium ion homeostasis"/>
    <property type="evidence" value="ECO:0007669"/>
    <property type="project" value="TreeGrafter"/>
</dbReference>
<dbReference type="InterPro" id="IPR050510">
    <property type="entry name" value="Cation_transp_ATPase_P-type"/>
</dbReference>
<dbReference type="NCBIfam" id="TIGR01494">
    <property type="entry name" value="ATPase_P-type"/>
    <property type="match status" value="1"/>
</dbReference>
<dbReference type="InterPro" id="IPR018303">
    <property type="entry name" value="ATPase_P-typ_P_site"/>
</dbReference>
<evidence type="ECO:0000256" key="8">
    <source>
        <dbReference type="ARBA" id="ARBA00023201"/>
    </source>
</evidence>
<dbReference type="PRINTS" id="PR00121">
    <property type="entry name" value="NAKATPASE"/>
</dbReference>
<feature type="domain" description="P-type ATPase A" evidence="11">
    <location>
        <begin position="100"/>
        <end position="165"/>
    </location>
</feature>
<dbReference type="PROSITE" id="PS00154">
    <property type="entry name" value="ATPASE_E1_E2"/>
    <property type="match status" value="1"/>
</dbReference>
<evidence type="ECO:0000313" key="14">
    <source>
        <dbReference type="WBParaSite" id="HDID_0000564401-mRNA-1"/>
    </source>
</evidence>
<keyword evidence="6" id="KW-0915">Sodium</keyword>
<comment type="subcellular location">
    <subcellularLocation>
        <location evidence="1">Cell membrane</location>
        <topology evidence="1">Multi-pass membrane protein</topology>
    </subcellularLocation>
</comment>
<keyword evidence="8" id="KW-0813">Transport</keyword>
<evidence type="ECO:0000259" key="11">
    <source>
        <dbReference type="Pfam" id="PF00122"/>
    </source>
</evidence>
<keyword evidence="8" id="KW-0406">Ion transport</keyword>
<dbReference type="WBParaSite" id="HDID_0000564401-mRNA-1">
    <property type="protein sequence ID" value="HDID_0000564401-mRNA-1"/>
    <property type="gene ID" value="HDID_0000564401"/>
</dbReference>
<gene>
    <name evidence="12" type="ORF">HDID_LOCUS5642</name>
</gene>
<dbReference type="Pfam" id="PF00122">
    <property type="entry name" value="E1-E2_ATPase"/>
    <property type="match status" value="1"/>
</dbReference>